<protein>
    <submittedName>
        <fullName evidence="2">GNAT superfamily N-acetyltransferase</fullName>
    </submittedName>
</protein>
<dbReference type="InterPro" id="IPR000182">
    <property type="entry name" value="GNAT_dom"/>
</dbReference>
<organism evidence="2 3">
    <name type="scientific">Streptomyces stelliscabiei</name>
    <dbReference type="NCBI Taxonomy" id="146820"/>
    <lineage>
        <taxon>Bacteria</taxon>
        <taxon>Bacillati</taxon>
        <taxon>Actinomycetota</taxon>
        <taxon>Actinomycetes</taxon>
        <taxon>Kitasatosporales</taxon>
        <taxon>Streptomycetaceae</taxon>
        <taxon>Streptomyces</taxon>
    </lineage>
</organism>
<evidence type="ECO:0000313" key="2">
    <source>
        <dbReference type="EMBL" id="MBE1603097.1"/>
    </source>
</evidence>
<sequence>MVEFTQPGIGAEMAHAVALRHRLEPACGVRASWVAERRRGEVVGVLTAAPPLGWIGSIEMLSPEHRSYVAHHIVEAEALSIAPQVRGRRLGHRLIETAAVHYAGLGYRLMLGTTTVLSLAPYYRQAGFTVLEPGEVISVVDPLGMVLHRPADRHVVQMWKALHAEVTVVGSQMPDGTPLQLLTQVLVPPAGSPEVVRHDDGSMTISGGGVRQIMDARTAGMMERMYRTPVTEGEVREGKAEALRYGFEPVMAARLRKASGYSLPELMGPPRGARDSTGRQ</sequence>
<dbReference type="PROSITE" id="PS51186">
    <property type="entry name" value="GNAT"/>
    <property type="match status" value="1"/>
</dbReference>
<keyword evidence="3" id="KW-1185">Reference proteome</keyword>
<dbReference type="SUPFAM" id="SSF55729">
    <property type="entry name" value="Acyl-CoA N-acyltransferases (Nat)"/>
    <property type="match status" value="1"/>
</dbReference>
<dbReference type="GO" id="GO:0016747">
    <property type="term" value="F:acyltransferase activity, transferring groups other than amino-acyl groups"/>
    <property type="evidence" value="ECO:0007669"/>
    <property type="project" value="InterPro"/>
</dbReference>
<evidence type="ECO:0000313" key="3">
    <source>
        <dbReference type="Proteomes" id="UP000629287"/>
    </source>
</evidence>
<dbReference type="InterPro" id="IPR016181">
    <property type="entry name" value="Acyl_CoA_acyltransferase"/>
</dbReference>
<feature type="domain" description="N-acetyltransferase" evidence="1">
    <location>
        <begin position="1"/>
        <end position="150"/>
    </location>
</feature>
<dbReference type="GeneID" id="86833612"/>
<dbReference type="Proteomes" id="UP000629287">
    <property type="component" value="Unassembled WGS sequence"/>
</dbReference>
<keyword evidence="2" id="KW-0808">Transferase</keyword>
<dbReference type="Gene3D" id="3.40.630.30">
    <property type="match status" value="1"/>
</dbReference>
<comment type="caution">
    <text evidence="2">The sequence shown here is derived from an EMBL/GenBank/DDBJ whole genome shotgun (WGS) entry which is preliminary data.</text>
</comment>
<dbReference type="Pfam" id="PF13508">
    <property type="entry name" value="Acetyltransf_7"/>
    <property type="match status" value="1"/>
</dbReference>
<accession>A0A8I0TWL2</accession>
<dbReference type="RefSeq" id="WP_192781852.1">
    <property type="nucleotide sequence ID" value="NZ_JADBGF010000002.1"/>
</dbReference>
<evidence type="ECO:0000259" key="1">
    <source>
        <dbReference type="PROSITE" id="PS51186"/>
    </source>
</evidence>
<name>A0A8I0TWL2_9ACTN</name>
<reference evidence="2 3" key="1">
    <citation type="submission" date="2020-10" db="EMBL/GenBank/DDBJ databases">
        <title>Sequencing the genomes of 1000 actinobacteria strains.</title>
        <authorList>
            <person name="Klenk H.-P."/>
        </authorList>
    </citation>
    <scope>NUCLEOTIDE SEQUENCE [LARGE SCALE GENOMIC DNA]</scope>
    <source>
        <strain evidence="2 3">DSM 41803</strain>
    </source>
</reference>
<dbReference type="AlphaFoldDB" id="A0A8I0TWL2"/>
<proteinExistence type="predicted"/>
<gene>
    <name evidence="2" type="ORF">H4687_009326</name>
</gene>
<dbReference type="EMBL" id="JADBGF010000002">
    <property type="protein sequence ID" value="MBE1603097.1"/>
    <property type="molecule type" value="Genomic_DNA"/>
</dbReference>